<gene>
    <name evidence="14" type="primary">cysH</name>
    <name evidence="17" type="ORF">G3580_03120</name>
</gene>
<comment type="cofactor">
    <cofactor evidence="14">
        <name>[4Fe-4S] cluster</name>
        <dbReference type="ChEBI" id="CHEBI:49883"/>
    </cofactor>
    <text evidence="14">Binds 1 [4Fe-4S] cluster per subunit.</text>
</comment>
<name>A0A6C1B1L1_9RHOO</name>
<comment type="catalytic activity">
    <reaction evidence="13 14">
        <text>[thioredoxin]-disulfide + sulfite + AMP + 2 H(+) = adenosine 5'-phosphosulfate + [thioredoxin]-dithiol</text>
        <dbReference type="Rhea" id="RHEA:21976"/>
        <dbReference type="Rhea" id="RHEA-COMP:10698"/>
        <dbReference type="Rhea" id="RHEA-COMP:10700"/>
        <dbReference type="ChEBI" id="CHEBI:15378"/>
        <dbReference type="ChEBI" id="CHEBI:17359"/>
        <dbReference type="ChEBI" id="CHEBI:29950"/>
        <dbReference type="ChEBI" id="CHEBI:50058"/>
        <dbReference type="ChEBI" id="CHEBI:58243"/>
        <dbReference type="ChEBI" id="CHEBI:456215"/>
        <dbReference type="EC" id="1.8.4.10"/>
    </reaction>
</comment>
<comment type="subcellular location">
    <subcellularLocation>
        <location evidence="14">Cytoplasm</location>
    </subcellularLocation>
</comment>
<sequence>MSQNSPHAHPQSGSLPPEGAGSDVGRPGVASSVTALPLRQAPRNPAIHPELTDALLASVAHKAEAVVRQLTEIVAELGAEGAITFANSLGAEDMVLTDLILKHRLPIEIFSLDTGRLPVETYDLMGQVEQHYDTRLKVFFPDATAVEAYVRGEGINAFYHSVELRKACCRIRKVEPLQRALAGKKAWITGLRAAQSTTRTGLPTREFDEGNGLEKLNPLSDWSEAEVWAYIRVNDVPYSALHEQFYPSIGCAPCTRAVAIGEDIRAGRWWWEDPASKECGLHVKQS</sequence>
<evidence type="ECO:0000256" key="14">
    <source>
        <dbReference type="HAMAP-Rule" id="MF_00063"/>
    </source>
</evidence>
<dbReference type="SUPFAM" id="SSF52402">
    <property type="entry name" value="Adenine nucleotide alpha hydrolases-like"/>
    <property type="match status" value="1"/>
</dbReference>
<evidence type="ECO:0000256" key="12">
    <source>
        <dbReference type="ARBA" id="ARBA00032041"/>
    </source>
</evidence>
<reference evidence="17 18" key="1">
    <citation type="submission" date="2020-02" db="EMBL/GenBank/DDBJ databases">
        <title>Nitrogenibacter mangrovi gen. nov., sp. nov. isolated from mangrove sediment, a denitrifying betaproteobacterium.</title>
        <authorList>
            <person name="Liao H."/>
            <person name="Tian Y."/>
        </authorList>
    </citation>
    <scope>NUCLEOTIDE SEQUENCE [LARGE SCALE GENOMIC DNA]</scope>
    <source>
        <strain evidence="17 18">M9-3-2</strain>
    </source>
</reference>
<dbReference type="CDD" id="cd23945">
    <property type="entry name" value="PAPS_reductase"/>
    <property type="match status" value="1"/>
</dbReference>
<dbReference type="GO" id="GO:0043866">
    <property type="term" value="F:adenylyl-sulfate reductase (thioredoxin) activity"/>
    <property type="evidence" value="ECO:0007669"/>
    <property type="project" value="UniProtKB-EC"/>
</dbReference>
<dbReference type="GO" id="GO:0019379">
    <property type="term" value="P:sulfate assimilation, phosphoadenylyl sulfate reduction by phosphoadenylyl-sulfate reductase (thioredoxin)"/>
    <property type="evidence" value="ECO:0007669"/>
    <property type="project" value="UniProtKB-UniRule"/>
</dbReference>
<keyword evidence="18" id="KW-1185">Reference proteome</keyword>
<dbReference type="EC" id="1.8.4.10" evidence="9 14"/>
<proteinExistence type="inferred from homology"/>
<dbReference type="GO" id="GO:0070814">
    <property type="term" value="P:hydrogen sulfide biosynthetic process"/>
    <property type="evidence" value="ECO:0007669"/>
    <property type="project" value="UniProtKB-UniRule"/>
</dbReference>
<evidence type="ECO:0000256" key="3">
    <source>
        <dbReference type="ARBA" id="ARBA00022723"/>
    </source>
</evidence>
<dbReference type="GO" id="GO:0005737">
    <property type="term" value="C:cytoplasm"/>
    <property type="evidence" value="ECO:0007669"/>
    <property type="project" value="UniProtKB-SubCell"/>
</dbReference>
<evidence type="ECO:0000256" key="7">
    <source>
        <dbReference type="ARBA" id="ARBA00024298"/>
    </source>
</evidence>
<feature type="binding site" evidence="14">
    <location>
        <position position="254"/>
    </location>
    <ligand>
        <name>[4Fe-4S] cluster</name>
        <dbReference type="ChEBI" id="CHEBI:49883"/>
    </ligand>
</feature>
<feature type="binding site" evidence="14">
    <location>
        <position position="169"/>
    </location>
    <ligand>
        <name>[4Fe-4S] cluster</name>
        <dbReference type="ChEBI" id="CHEBI:49883"/>
    </ligand>
</feature>
<dbReference type="GO" id="GO:0019344">
    <property type="term" value="P:cysteine biosynthetic process"/>
    <property type="evidence" value="ECO:0007669"/>
    <property type="project" value="InterPro"/>
</dbReference>
<feature type="binding site" evidence="14">
    <location>
        <position position="251"/>
    </location>
    <ligand>
        <name>[4Fe-4S] cluster</name>
        <dbReference type="ChEBI" id="CHEBI:49883"/>
    </ligand>
</feature>
<protein>
    <recommendedName>
        <fullName evidence="10 14">Adenosine 5'-phosphosulfate reductase</fullName>
        <shortName evidence="14">APS reductase</shortName>
        <ecNumber evidence="9 14">1.8.4.10</ecNumber>
    </recommendedName>
    <alternativeName>
        <fullName evidence="12 14">5'-adenylylsulfate reductase</fullName>
    </alternativeName>
    <alternativeName>
        <fullName evidence="11 14">Thioredoxin-dependent 5'-adenylylsulfate reductase</fullName>
    </alternativeName>
</protein>
<keyword evidence="5 14" id="KW-0408">Iron</keyword>
<feature type="binding site" evidence="14">
    <location>
        <position position="168"/>
    </location>
    <ligand>
        <name>[4Fe-4S] cluster</name>
        <dbReference type="ChEBI" id="CHEBI:49883"/>
    </ligand>
</feature>
<evidence type="ECO:0000256" key="11">
    <source>
        <dbReference type="ARBA" id="ARBA00030894"/>
    </source>
</evidence>
<dbReference type="GO" id="GO:0051539">
    <property type="term" value="F:4 iron, 4 sulfur cluster binding"/>
    <property type="evidence" value="ECO:0007669"/>
    <property type="project" value="UniProtKB-UniRule"/>
</dbReference>
<evidence type="ECO:0000256" key="2">
    <source>
        <dbReference type="ARBA" id="ARBA00022490"/>
    </source>
</evidence>
<dbReference type="GO" id="GO:0046872">
    <property type="term" value="F:metal ion binding"/>
    <property type="evidence" value="ECO:0007669"/>
    <property type="project" value="UniProtKB-KW"/>
</dbReference>
<dbReference type="InterPro" id="IPR002500">
    <property type="entry name" value="PAPS_reduct_dom"/>
</dbReference>
<dbReference type="Proteomes" id="UP000501991">
    <property type="component" value="Chromosome"/>
</dbReference>
<dbReference type="InterPro" id="IPR011798">
    <property type="entry name" value="APS_reductase"/>
</dbReference>
<feature type="compositionally biased region" description="Polar residues" evidence="15">
    <location>
        <begin position="1"/>
        <end position="14"/>
    </location>
</feature>
<comment type="pathway">
    <text evidence="8 14">Sulfur metabolism; hydrogen sulfide biosynthesis; sulfite from sulfate.</text>
</comment>
<dbReference type="PANTHER" id="PTHR46482">
    <property type="entry name" value="5'-ADENYLYLSULFATE REDUCTASE 3, CHLOROPLASTIC"/>
    <property type="match status" value="1"/>
</dbReference>
<evidence type="ECO:0000256" key="5">
    <source>
        <dbReference type="ARBA" id="ARBA00023004"/>
    </source>
</evidence>
<keyword evidence="3 14" id="KW-0479">Metal-binding</keyword>
<evidence type="ECO:0000256" key="6">
    <source>
        <dbReference type="ARBA" id="ARBA00023014"/>
    </source>
</evidence>
<dbReference type="PANTHER" id="PTHR46482:SF9">
    <property type="entry name" value="5'-ADENYLYLSULFATE REDUCTASE 1, CHLOROPLASTIC"/>
    <property type="match status" value="1"/>
</dbReference>
<evidence type="ECO:0000313" key="17">
    <source>
        <dbReference type="EMBL" id="QID16708.1"/>
    </source>
</evidence>
<dbReference type="NCBIfam" id="TIGR02055">
    <property type="entry name" value="APS_reductase"/>
    <property type="match status" value="1"/>
</dbReference>
<organism evidence="17 18">
    <name type="scientific">Nitrogeniibacter mangrovi</name>
    <dbReference type="NCBI Taxonomy" id="2016596"/>
    <lineage>
        <taxon>Bacteria</taxon>
        <taxon>Pseudomonadati</taxon>
        <taxon>Pseudomonadota</taxon>
        <taxon>Betaproteobacteria</taxon>
        <taxon>Rhodocyclales</taxon>
        <taxon>Zoogloeaceae</taxon>
        <taxon>Nitrogeniibacter</taxon>
    </lineage>
</organism>
<evidence type="ECO:0000313" key="18">
    <source>
        <dbReference type="Proteomes" id="UP000501991"/>
    </source>
</evidence>
<dbReference type="RefSeq" id="WP_173763876.1">
    <property type="nucleotide sequence ID" value="NZ_CP048836.1"/>
</dbReference>
<evidence type="ECO:0000256" key="1">
    <source>
        <dbReference type="ARBA" id="ARBA00009732"/>
    </source>
</evidence>
<feature type="region of interest" description="Disordered" evidence="15">
    <location>
        <begin position="1"/>
        <end position="29"/>
    </location>
</feature>
<evidence type="ECO:0000256" key="15">
    <source>
        <dbReference type="SAM" id="MobiDB-lite"/>
    </source>
</evidence>
<keyword evidence="2 14" id="KW-0963">Cytoplasm</keyword>
<dbReference type="InterPro" id="IPR014729">
    <property type="entry name" value="Rossmann-like_a/b/a_fold"/>
</dbReference>
<evidence type="ECO:0000256" key="4">
    <source>
        <dbReference type="ARBA" id="ARBA00023002"/>
    </source>
</evidence>
<dbReference type="EMBL" id="CP048836">
    <property type="protein sequence ID" value="QID16708.1"/>
    <property type="molecule type" value="Genomic_DNA"/>
</dbReference>
<feature type="active site" description="Nucleophile; cysteine thiosulfonate intermediate" evidence="14">
    <location>
        <position position="279"/>
    </location>
</feature>
<dbReference type="KEGG" id="azq:G3580_03120"/>
<dbReference type="HAMAP" id="MF_00063">
    <property type="entry name" value="CysH"/>
    <property type="match status" value="1"/>
</dbReference>
<evidence type="ECO:0000256" key="9">
    <source>
        <dbReference type="ARBA" id="ARBA00024386"/>
    </source>
</evidence>
<evidence type="ECO:0000256" key="10">
    <source>
        <dbReference type="ARBA" id="ARBA00029514"/>
    </source>
</evidence>
<comment type="function">
    <text evidence="7 14">Catalyzes the formation of sulfite from adenosine 5'-phosphosulfate (APS) using thioredoxin as an electron donor.</text>
</comment>
<evidence type="ECO:0000256" key="8">
    <source>
        <dbReference type="ARBA" id="ARBA00024327"/>
    </source>
</evidence>
<evidence type="ECO:0000256" key="13">
    <source>
        <dbReference type="ARBA" id="ARBA00048441"/>
    </source>
</evidence>
<keyword evidence="4 14" id="KW-0560">Oxidoreductase</keyword>
<comment type="similarity">
    <text evidence="1 14">Belongs to the PAPS reductase family. CysH subfamily.</text>
</comment>
<keyword evidence="6 14" id="KW-0411">Iron-sulfur</keyword>
<dbReference type="AlphaFoldDB" id="A0A6C1B1L1"/>
<feature type="domain" description="Phosphoadenosine phosphosulphate reductase" evidence="16">
    <location>
        <begin position="84"/>
        <end position="257"/>
    </location>
</feature>
<dbReference type="Gene3D" id="3.40.50.620">
    <property type="entry name" value="HUPs"/>
    <property type="match status" value="1"/>
</dbReference>
<accession>A0A6C1B1L1</accession>
<dbReference type="InterPro" id="IPR004511">
    <property type="entry name" value="PAPS/APS_Rdtase"/>
</dbReference>
<evidence type="ECO:0000259" key="16">
    <source>
        <dbReference type="Pfam" id="PF01507"/>
    </source>
</evidence>
<dbReference type="Pfam" id="PF01507">
    <property type="entry name" value="PAPS_reduct"/>
    <property type="match status" value="1"/>
</dbReference>
<dbReference type="GO" id="GO:0004604">
    <property type="term" value="F:phosphoadenylyl-sulfate reductase (thioredoxin) activity"/>
    <property type="evidence" value="ECO:0007669"/>
    <property type="project" value="UniProtKB-UniRule"/>
</dbReference>
<dbReference type="NCBIfam" id="NF002537">
    <property type="entry name" value="PRK02090.1"/>
    <property type="match status" value="1"/>
</dbReference>